<evidence type="ECO:0000256" key="2">
    <source>
        <dbReference type="ARBA" id="ARBA00022723"/>
    </source>
</evidence>
<dbReference type="GO" id="GO:0005634">
    <property type="term" value="C:nucleus"/>
    <property type="evidence" value="ECO:0007669"/>
    <property type="project" value="UniProtKB-SubCell"/>
</dbReference>
<dbReference type="PANTHER" id="PTHR33345">
    <property type="entry name" value="ADAPTER PROTEIN, PUTATIVE-RELATED"/>
    <property type="match status" value="1"/>
</dbReference>
<keyword evidence="5" id="KW-0539">Nucleus</keyword>
<dbReference type="EMBL" id="CP133617">
    <property type="protein sequence ID" value="WMV34201.1"/>
    <property type="molecule type" value="Genomic_DNA"/>
</dbReference>
<accession>A0AAF0R2I8</accession>
<evidence type="ECO:0000313" key="8">
    <source>
        <dbReference type="EMBL" id="WMV34201.1"/>
    </source>
</evidence>
<feature type="transmembrane region" description="Helical" evidence="6">
    <location>
        <begin position="12"/>
        <end position="37"/>
    </location>
</feature>
<keyword evidence="6" id="KW-1133">Transmembrane helix</keyword>
<proteinExistence type="predicted"/>
<protein>
    <recommendedName>
        <fullName evidence="7">Oberon-like PHD finger domain-containing protein</fullName>
    </recommendedName>
</protein>
<keyword evidence="3" id="KW-0863">Zinc-finger</keyword>
<feature type="domain" description="Oberon-like PHD finger" evidence="7">
    <location>
        <begin position="76"/>
        <end position="207"/>
    </location>
</feature>
<evidence type="ECO:0000256" key="6">
    <source>
        <dbReference type="SAM" id="Phobius"/>
    </source>
</evidence>
<keyword evidence="9" id="KW-1185">Reference proteome</keyword>
<evidence type="ECO:0000256" key="4">
    <source>
        <dbReference type="ARBA" id="ARBA00022833"/>
    </source>
</evidence>
<evidence type="ECO:0000313" key="9">
    <source>
        <dbReference type="Proteomes" id="UP001234989"/>
    </source>
</evidence>
<sequence>MIIQSVHVVRLFFLIPIIEILGSVTTGSLLTLCQIFFHYLDIGFDSDTKERTTSSGTKMQPLLSDSPFRAITCKAGNRICSSLTAENPLTGTRFCDLCCSEPGFCGDCCCILCSKLITLDYDGYSYIRCEATVVDGHICGHVSHLECALRAYMAGTVGGSINLDAEYLCRYCDSRTDLVPHALKLLNICTSVASYADIEKILNIGICILRGSQKSSAKELLHRIESINAKLMKGVSIQDAFKKESCVDSTVLPVVHKYQKHLVQTKLQYDQKIKLEILGKGTKEELFVAQPVHQLNAIQLLLGPN</sequence>
<evidence type="ECO:0000259" key="7">
    <source>
        <dbReference type="Pfam" id="PF07227"/>
    </source>
</evidence>
<keyword evidence="6" id="KW-0812">Transmembrane</keyword>
<keyword evidence="6" id="KW-0472">Membrane</keyword>
<keyword evidence="2" id="KW-0479">Metal-binding</keyword>
<evidence type="ECO:0000256" key="5">
    <source>
        <dbReference type="ARBA" id="ARBA00023242"/>
    </source>
</evidence>
<gene>
    <name evidence="8" type="ORF">MTR67_027586</name>
</gene>
<dbReference type="InterPro" id="IPR032881">
    <property type="entry name" value="Oberon-like_PHD"/>
</dbReference>
<reference evidence="8" key="1">
    <citation type="submission" date="2023-08" db="EMBL/GenBank/DDBJ databases">
        <title>A de novo genome assembly of Solanum verrucosum Schlechtendal, a Mexican diploid species geographically isolated from the other diploid A-genome species in potato relatives.</title>
        <authorList>
            <person name="Hosaka K."/>
        </authorList>
    </citation>
    <scope>NUCLEOTIDE SEQUENCE</scope>
    <source>
        <tissue evidence="8">Young leaves</tissue>
    </source>
</reference>
<organism evidence="8 9">
    <name type="scientific">Solanum verrucosum</name>
    <dbReference type="NCBI Taxonomy" id="315347"/>
    <lineage>
        <taxon>Eukaryota</taxon>
        <taxon>Viridiplantae</taxon>
        <taxon>Streptophyta</taxon>
        <taxon>Embryophyta</taxon>
        <taxon>Tracheophyta</taxon>
        <taxon>Spermatophyta</taxon>
        <taxon>Magnoliopsida</taxon>
        <taxon>eudicotyledons</taxon>
        <taxon>Gunneridae</taxon>
        <taxon>Pentapetalae</taxon>
        <taxon>asterids</taxon>
        <taxon>lamiids</taxon>
        <taxon>Solanales</taxon>
        <taxon>Solanaceae</taxon>
        <taxon>Solanoideae</taxon>
        <taxon>Solaneae</taxon>
        <taxon>Solanum</taxon>
    </lineage>
</organism>
<dbReference type="GO" id="GO:0008270">
    <property type="term" value="F:zinc ion binding"/>
    <property type="evidence" value="ECO:0007669"/>
    <property type="project" value="UniProtKB-KW"/>
</dbReference>
<dbReference type="Proteomes" id="UP001234989">
    <property type="component" value="Chromosome 6"/>
</dbReference>
<dbReference type="Pfam" id="PF07227">
    <property type="entry name" value="PHD_Oberon"/>
    <property type="match status" value="1"/>
</dbReference>
<name>A0AAF0R2I8_SOLVR</name>
<keyword evidence="4" id="KW-0862">Zinc</keyword>
<evidence type="ECO:0000256" key="3">
    <source>
        <dbReference type="ARBA" id="ARBA00022771"/>
    </source>
</evidence>
<evidence type="ECO:0000256" key="1">
    <source>
        <dbReference type="ARBA" id="ARBA00004123"/>
    </source>
</evidence>
<dbReference type="PANTHER" id="PTHR33345:SF2">
    <property type="entry name" value="OBERON-LIKE PHD FINGER DOMAIN-CONTAINING PROTEIN"/>
    <property type="match status" value="1"/>
</dbReference>
<dbReference type="AlphaFoldDB" id="A0AAF0R2I8"/>
<comment type="subcellular location">
    <subcellularLocation>
        <location evidence="1">Nucleus</location>
    </subcellularLocation>
</comment>